<comment type="caution">
    <text evidence="2">The sequence shown here is derived from an EMBL/GenBank/DDBJ whole genome shotgun (WGS) entry which is preliminary data.</text>
</comment>
<evidence type="ECO:0000313" key="2">
    <source>
        <dbReference type="EMBL" id="KAL1520987.1"/>
    </source>
</evidence>
<evidence type="ECO:0000256" key="1">
    <source>
        <dbReference type="SAM" id="MobiDB-lite"/>
    </source>
</evidence>
<organism evidence="2 3">
    <name type="scientific">Prymnesium parvum</name>
    <name type="common">Toxic golden alga</name>
    <dbReference type="NCBI Taxonomy" id="97485"/>
    <lineage>
        <taxon>Eukaryota</taxon>
        <taxon>Haptista</taxon>
        <taxon>Haptophyta</taxon>
        <taxon>Prymnesiophyceae</taxon>
        <taxon>Prymnesiales</taxon>
        <taxon>Prymnesiaceae</taxon>
        <taxon>Prymnesium</taxon>
    </lineage>
</organism>
<reference evidence="2 3" key="1">
    <citation type="journal article" date="2024" name="Science">
        <title>Giant polyketide synthase enzymes in the biosynthesis of giant marine polyether toxins.</title>
        <authorList>
            <person name="Fallon T.R."/>
            <person name="Shende V.V."/>
            <person name="Wierzbicki I.H."/>
            <person name="Pendleton A.L."/>
            <person name="Watervoot N.F."/>
            <person name="Auber R.P."/>
            <person name="Gonzalez D.J."/>
            <person name="Wisecaver J.H."/>
            <person name="Moore B.S."/>
        </authorList>
    </citation>
    <scope>NUCLEOTIDE SEQUENCE [LARGE SCALE GENOMIC DNA]</scope>
    <source>
        <strain evidence="2 3">12B1</strain>
    </source>
</reference>
<accession>A0AB34JJQ0</accession>
<feature type="compositionally biased region" description="Pro residues" evidence="1">
    <location>
        <begin position="315"/>
        <end position="327"/>
    </location>
</feature>
<protein>
    <submittedName>
        <fullName evidence="2">Uncharacterized protein</fullName>
    </submittedName>
</protein>
<dbReference type="PANTHER" id="PTHR37948">
    <property type="entry name" value="ZGC:113208"/>
    <property type="match status" value="1"/>
</dbReference>
<name>A0AB34JJQ0_PRYPA</name>
<dbReference type="AlphaFoldDB" id="A0AB34JJQ0"/>
<feature type="region of interest" description="Disordered" evidence="1">
    <location>
        <begin position="278"/>
        <end position="358"/>
    </location>
</feature>
<sequence>MPPCLPFIYRLGLLRRATAFSPATRPCAPSIIADQMAPRKLDASASRPAARFVTAHSGARDKDGRLKPFHDAPAAFRPNLTPQQMLEKGMHGGIYFNPLGGKPGILYPRSRYPKGIPGVSIDEFPPEWFKGVPPGLYKSRKYSVQNNFYKVKSGLDQAGWESNGWINECDPRGWTQWYFRFYMGRRLDNGEDERQIGRWLGVAGDKGRWKQNLIGKCLRDRKAFDDPSVSPVVRQTLLHWAYELTEADFEKGARRVKTHGAYAIPADQLHGVTVKTQGKRKFTQGDDVQEASTKVDYTEQKKDRAARASRRGEGLPPPAKATKPPPSRAAKRKRVLDSHVEETPHKSDYEKQRDERKRQNLKQLAELGLT</sequence>
<feature type="compositionally biased region" description="Basic and acidic residues" evidence="1">
    <location>
        <begin position="296"/>
        <end position="313"/>
    </location>
</feature>
<keyword evidence="3" id="KW-1185">Reference proteome</keyword>
<dbReference type="Proteomes" id="UP001515480">
    <property type="component" value="Unassembled WGS sequence"/>
</dbReference>
<evidence type="ECO:0000313" key="3">
    <source>
        <dbReference type="Proteomes" id="UP001515480"/>
    </source>
</evidence>
<feature type="compositionally biased region" description="Basic and acidic residues" evidence="1">
    <location>
        <begin position="335"/>
        <end position="358"/>
    </location>
</feature>
<gene>
    <name evidence="2" type="ORF">AB1Y20_022544</name>
</gene>
<dbReference type="EMBL" id="JBGBPQ010000008">
    <property type="protein sequence ID" value="KAL1520987.1"/>
    <property type="molecule type" value="Genomic_DNA"/>
</dbReference>
<dbReference type="PANTHER" id="PTHR37948:SF1">
    <property type="entry name" value="BLL5189 PROTEIN"/>
    <property type="match status" value="1"/>
</dbReference>
<proteinExistence type="predicted"/>